<name>A0A1V4HU80_NITVU</name>
<protein>
    <submittedName>
        <fullName evidence="2">Uncharacterized protein</fullName>
    </submittedName>
</protein>
<keyword evidence="1" id="KW-0812">Transmembrane</keyword>
<accession>A0A1V4HU80</accession>
<organism evidence="2 3">
    <name type="scientific">Nitrobacter vulgaris</name>
    <dbReference type="NCBI Taxonomy" id="29421"/>
    <lineage>
        <taxon>Bacteria</taxon>
        <taxon>Pseudomonadati</taxon>
        <taxon>Pseudomonadota</taxon>
        <taxon>Alphaproteobacteria</taxon>
        <taxon>Hyphomicrobiales</taxon>
        <taxon>Nitrobacteraceae</taxon>
        <taxon>Nitrobacter</taxon>
    </lineage>
</organism>
<reference evidence="2 3" key="1">
    <citation type="submission" date="2017-02" db="EMBL/GenBank/DDBJ databases">
        <title>Genome sequence of the nitrite-oxidizing bacterium Nitrobacter vulgaris strain Ab1.</title>
        <authorList>
            <person name="Mellbye B.L."/>
            <person name="Davis E.W."/>
            <person name="Spieck E."/>
            <person name="Chang J.H."/>
            <person name="Bottomley P.J."/>
            <person name="Sayavedra-Soto L.A."/>
        </authorList>
    </citation>
    <scope>NUCLEOTIDE SEQUENCE [LARGE SCALE GENOMIC DNA]</scope>
    <source>
        <strain evidence="2 3">Ab1</strain>
    </source>
</reference>
<comment type="caution">
    <text evidence="2">The sequence shown here is derived from an EMBL/GenBank/DDBJ whole genome shotgun (WGS) entry which is preliminary data.</text>
</comment>
<evidence type="ECO:0000313" key="3">
    <source>
        <dbReference type="Proteomes" id="UP000189940"/>
    </source>
</evidence>
<evidence type="ECO:0000256" key="1">
    <source>
        <dbReference type="SAM" id="Phobius"/>
    </source>
</evidence>
<evidence type="ECO:0000313" key="2">
    <source>
        <dbReference type="EMBL" id="OPH81517.1"/>
    </source>
</evidence>
<sequence length="103" mass="11866">MKRNGKALEQLKRHRIFATEVTILCLWISLDNFWNALSQGRIYYSGRFTSGHWITAHDHPVAFVYTLVVTAAVLSIGLFTFYVAWILKYRDEPRSEPSSQDGS</sequence>
<keyword evidence="1" id="KW-0472">Membrane</keyword>
<gene>
    <name evidence="2" type="ORF">B2M20_17165</name>
</gene>
<keyword evidence="3" id="KW-1185">Reference proteome</keyword>
<proteinExistence type="predicted"/>
<feature type="transmembrane region" description="Helical" evidence="1">
    <location>
        <begin position="62"/>
        <end position="87"/>
    </location>
</feature>
<feature type="transmembrane region" description="Helical" evidence="1">
    <location>
        <begin position="21"/>
        <end position="42"/>
    </location>
</feature>
<keyword evidence="1" id="KW-1133">Transmembrane helix</keyword>
<dbReference type="EMBL" id="MWPQ01000059">
    <property type="protein sequence ID" value="OPH81517.1"/>
    <property type="molecule type" value="Genomic_DNA"/>
</dbReference>
<dbReference type="Proteomes" id="UP000189940">
    <property type="component" value="Unassembled WGS sequence"/>
</dbReference>
<dbReference type="AlphaFoldDB" id="A0A1V4HU80"/>